<feature type="active site" description="Charge relay system" evidence="1">
    <location>
        <position position="250"/>
    </location>
</feature>
<dbReference type="InterPro" id="IPR030400">
    <property type="entry name" value="Sedolisin_dom"/>
</dbReference>
<dbReference type="GO" id="GO:0004252">
    <property type="term" value="F:serine-type endopeptidase activity"/>
    <property type="evidence" value="ECO:0007669"/>
    <property type="project" value="UniProtKB-UniRule"/>
</dbReference>
<organism evidence="4 5">
    <name type="scientific">Thecamonas trahens ATCC 50062</name>
    <dbReference type="NCBI Taxonomy" id="461836"/>
    <lineage>
        <taxon>Eukaryota</taxon>
        <taxon>Apusozoa</taxon>
        <taxon>Apusomonadida</taxon>
        <taxon>Apusomonadidae</taxon>
        <taxon>Thecamonas</taxon>
    </lineage>
</organism>
<dbReference type="RefSeq" id="XP_013760425.1">
    <property type="nucleotide sequence ID" value="XM_013904971.1"/>
</dbReference>
<evidence type="ECO:0000259" key="3">
    <source>
        <dbReference type="PROSITE" id="PS51695"/>
    </source>
</evidence>
<dbReference type="GO" id="GO:0006508">
    <property type="term" value="P:proteolysis"/>
    <property type="evidence" value="ECO:0007669"/>
    <property type="project" value="UniProtKB-KW"/>
</dbReference>
<keyword evidence="1" id="KW-0720">Serine protease</keyword>
<feature type="chain" id="PRO_5005536869" evidence="2">
    <location>
        <begin position="26"/>
        <end position="604"/>
    </location>
</feature>
<dbReference type="InterPro" id="IPR050819">
    <property type="entry name" value="Tripeptidyl-peptidase_I"/>
</dbReference>
<dbReference type="Proteomes" id="UP000054408">
    <property type="component" value="Unassembled WGS sequence"/>
</dbReference>
<gene>
    <name evidence="4" type="ORF">AMSG_03089</name>
</gene>
<dbReference type="SUPFAM" id="SSF52743">
    <property type="entry name" value="Subtilisin-like"/>
    <property type="match status" value="1"/>
</dbReference>
<evidence type="ECO:0000313" key="5">
    <source>
        <dbReference type="Proteomes" id="UP000054408"/>
    </source>
</evidence>
<dbReference type="Gene3D" id="3.40.50.200">
    <property type="entry name" value="Peptidase S8/S53 domain"/>
    <property type="match status" value="1"/>
</dbReference>
<reference evidence="4 5" key="1">
    <citation type="submission" date="2010-05" db="EMBL/GenBank/DDBJ databases">
        <title>The Genome Sequence of Thecamonas trahens ATCC 50062.</title>
        <authorList>
            <consortium name="The Broad Institute Genome Sequencing Platform"/>
            <person name="Russ C."/>
            <person name="Cuomo C."/>
            <person name="Shea T."/>
            <person name="Young S.K."/>
            <person name="Zeng Q."/>
            <person name="Koehrsen M."/>
            <person name="Haas B."/>
            <person name="Borodovsky M."/>
            <person name="Guigo R."/>
            <person name="Alvarado L."/>
            <person name="Berlin A."/>
            <person name="Bochicchio J."/>
            <person name="Borenstein D."/>
            <person name="Chapman S."/>
            <person name="Chen Z."/>
            <person name="Freedman E."/>
            <person name="Gellesch M."/>
            <person name="Goldberg J."/>
            <person name="Griggs A."/>
            <person name="Gujja S."/>
            <person name="Heilman E."/>
            <person name="Heiman D."/>
            <person name="Hepburn T."/>
            <person name="Howarth C."/>
            <person name="Jen D."/>
            <person name="Larson L."/>
            <person name="Mehta T."/>
            <person name="Park D."/>
            <person name="Pearson M."/>
            <person name="Roberts A."/>
            <person name="Saif S."/>
            <person name="Shenoy N."/>
            <person name="Sisk P."/>
            <person name="Stolte C."/>
            <person name="Sykes S."/>
            <person name="Thomson T."/>
            <person name="Walk T."/>
            <person name="White J."/>
            <person name="Yandava C."/>
            <person name="Burger G."/>
            <person name="Gray M.W."/>
            <person name="Holland P.W.H."/>
            <person name="King N."/>
            <person name="Lang F.B.F."/>
            <person name="Roger A.J."/>
            <person name="Ruiz-Trillo I."/>
            <person name="Lander E."/>
            <person name="Nusbaum C."/>
        </authorList>
    </citation>
    <scope>NUCLEOTIDE SEQUENCE [LARGE SCALE GENOMIC DNA]</scope>
    <source>
        <strain evidence="4 5">ATCC 50062</strain>
    </source>
</reference>
<dbReference type="OrthoDB" id="409122at2759"/>
<keyword evidence="1" id="KW-0645">Protease</keyword>
<dbReference type="OMA" id="QRQVCMF"/>
<evidence type="ECO:0000256" key="2">
    <source>
        <dbReference type="SAM" id="SignalP"/>
    </source>
</evidence>
<sequence length="604" mass="61032">MHLRLSTVAAVLALAVFALSAPATAAVADSHSVLVLLTHSPAQRSALHAAALYAFGSHPYRSASGLAKLVGSPKATIAAVSGALAAKAPSARVVVLPSEDAILVSGLDAPTAAALAATAEPTAPMHAPAVLHPAIEAAFVIHGEADPTARAQALPEVEATGAATGAGAGDASGVPPQLQRELLGIDASVRGPGASGVPVMVWGPGTFGYLASDLQQYYSQWGVNNSVSLLSHHGADGTPGGDNFGEGTLDTTQSSAIGLGVPIWVTNTNTSSANEEGPGFGYAFLGFSTMLAAADESKLPGVLSMSLGSISFEACSRMCETLVAKHPIFSLDSCNEFVRFKQRQVCMFPSAAVADRIEAELAKITLRGVSMVAASGDGGSHFSFQPFDRLSLIGDALNKIACATNSPTYPASSAYVLGVGGLNPPASASSSSQPSWPASGGGFSWIIPRPAYQDAAVKAYLANSDLPPATAFNASGRAYPDVAVLGNDVPMVIQGSAVVSGGTSASAPAMGGFMSLIVNARAAAGKSNSGRLGLLPALVYSLDAAHPGELFDEPTDNGSASSACTSAGFCCPIDSSFRAANGFDPITGLGRPVFPAWLKYMSEA</sequence>
<accession>A0A0L0D2V7</accession>
<dbReference type="CDD" id="cd04056">
    <property type="entry name" value="Peptidases_S53"/>
    <property type="match status" value="1"/>
</dbReference>
<dbReference type="EMBL" id="GL349443">
    <property type="protein sequence ID" value="KNC46652.1"/>
    <property type="molecule type" value="Genomic_DNA"/>
</dbReference>
<feature type="signal peptide" evidence="2">
    <location>
        <begin position="1"/>
        <end position="25"/>
    </location>
</feature>
<dbReference type="GeneID" id="25562724"/>
<dbReference type="eggNOG" id="ENOG502RXG0">
    <property type="taxonomic scope" value="Eukaryota"/>
</dbReference>
<proteinExistence type="predicted"/>
<keyword evidence="1" id="KW-0378">Hydrolase</keyword>
<feature type="active site" description="Charge relay system" evidence="1">
    <location>
        <position position="246"/>
    </location>
</feature>
<dbReference type="GO" id="GO:0008240">
    <property type="term" value="F:tripeptidyl-peptidase activity"/>
    <property type="evidence" value="ECO:0007669"/>
    <property type="project" value="TreeGrafter"/>
</dbReference>
<name>A0A0L0D2V7_THETB</name>
<feature type="domain" description="Peptidase S53" evidence="3">
    <location>
        <begin position="173"/>
        <end position="604"/>
    </location>
</feature>
<evidence type="ECO:0000256" key="1">
    <source>
        <dbReference type="PROSITE-ProRule" id="PRU01032"/>
    </source>
</evidence>
<dbReference type="PANTHER" id="PTHR14218">
    <property type="entry name" value="PROTEASE S8 TRIPEPTIDYL PEPTIDASE I CLN2"/>
    <property type="match status" value="1"/>
</dbReference>
<dbReference type="InterPro" id="IPR036852">
    <property type="entry name" value="Peptidase_S8/S53_dom_sf"/>
</dbReference>
<dbReference type="PROSITE" id="PS51695">
    <property type="entry name" value="SEDOLISIN"/>
    <property type="match status" value="1"/>
</dbReference>
<dbReference type="PANTHER" id="PTHR14218:SF15">
    <property type="entry name" value="TRIPEPTIDYL-PEPTIDASE 1"/>
    <property type="match status" value="1"/>
</dbReference>
<evidence type="ECO:0000313" key="4">
    <source>
        <dbReference type="EMBL" id="KNC46652.1"/>
    </source>
</evidence>
<keyword evidence="2" id="KW-0732">Signal</keyword>
<comment type="caution">
    <text evidence="1">Lacks conserved residue(s) required for the propagation of feature annotation.</text>
</comment>
<protein>
    <submittedName>
        <fullName evidence="4">Tripeptidyl peptidase I</fullName>
    </submittedName>
</protein>
<feature type="active site" description="Charge relay system" evidence="1">
    <location>
        <position position="504"/>
    </location>
</feature>
<keyword evidence="5" id="KW-1185">Reference proteome</keyword>
<dbReference type="AlphaFoldDB" id="A0A0L0D2V7"/>